<dbReference type="SUPFAM" id="SSF53686">
    <property type="entry name" value="Tryptophan synthase beta subunit-like PLP-dependent enzymes"/>
    <property type="match status" value="1"/>
</dbReference>
<dbReference type="GO" id="GO:0005737">
    <property type="term" value="C:cytoplasm"/>
    <property type="evidence" value="ECO:0007669"/>
    <property type="project" value="TreeGrafter"/>
</dbReference>
<comment type="catalytic activity">
    <reaction evidence="11 12">
        <text>(1S,2R)-1-C-(indol-3-yl)glycerol 3-phosphate + L-serine = D-glyceraldehyde 3-phosphate + L-tryptophan + H2O</text>
        <dbReference type="Rhea" id="RHEA:10532"/>
        <dbReference type="ChEBI" id="CHEBI:15377"/>
        <dbReference type="ChEBI" id="CHEBI:33384"/>
        <dbReference type="ChEBI" id="CHEBI:57912"/>
        <dbReference type="ChEBI" id="CHEBI:58866"/>
        <dbReference type="ChEBI" id="CHEBI:59776"/>
        <dbReference type="EC" id="4.2.1.20"/>
    </reaction>
</comment>
<dbReference type="InterPro" id="IPR001926">
    <property type="entry name" value="TrpB-like_PALP"/>
</dbReference>
<evidence type="ECO:0000256" key="3">
    <source>
        <dbReference type="ARBA" id="ARBA00004733"/>
    </source>
</evidence>
<dbReference type="InterPro" id="IPR023026">
    <property type="entry name" value="Trp_synth_beta/beta-like"/>
</dbReference>
<dbReference type="UniPathway" id="UPA00035">
    <property type="reaction ID" value="UER00044"/>
</dbReference>
<dbReference type="PIRSF" id="PIRSF001413">
    <property type="entry name" value="Trp_syn_beta"/>
    <property type="match status" value="1"/>
</dbReference>
<feature type="domain" description="Tryptophan synthase beta chain-like PALP" evidence="13">
    <location>
        <begin position="88"/>
        <end position="419"/>
    </location>
</feature>
<dbReference type="EC" id="4.2.1.20" evidence="12"/>
<sequence length="448" mass="49017">MQTTHAESAESGDVRILLGADDLPRSWYNILPDLPGPFPPYLHPGTKEPVPPQAFEPLFPKELIRQEMSPNRFEPIPEVLREAYYRLGRPTPLCRATRLEAYLKTPAKIFYKREDLSPVGSHKPNTAFAQAYFAAKEGIEAYTTETGAGQWGSALALATNYFGMRSKIFMVRVSYDQKPYRKYLMKLFGADVVSSPSDQTNVGKKILSQDPDHPGSLGVAISEAIEAAVTSTNTRYSLGSVLNHVLMHQTIIGQEARKQFDLAGVTPDVMVGSVGGGSNFAGFAYPMMGERLQGRVDTRFVAVEPETVPSMTAGRYEYDFGDTGEMTPLVKMHTLGHTFVPPRIHAGGLRYHGTAPTLSVLLDAGLVEPRAVGQGSTFQAGEIFAKTEGLVPAPETCHAIRGAIDLALEAKRRNEETVIAFNYSGHGLLDLEGYRQFMEGSLKDNGNS</sequence>
<comment type="function">
    <text evidence="2 12">The beta subunit is responsible for the synthesis of L-tryptophan from indole and L-serine.</text>
</comment>
<keyword evidence="9 12" id="KW-0057">Aromatic amino acid biosynthesis</keyword>
<comment type="subunit">
    <text evidence="5 12">Tetramer of two alpha and two beta chains.</text>
</comment>
<keyword evidence="6 12" id="KW-0028">Amino-acid biosynthesis</keyword>
<dbReference type="PANTHER" id="PTHR48077">
    <property type="entry name" value="TRYPTOPHAN SYNTHASE-RELATED"/>
    <property type="match status" value="1"/>
</dbReference>
<protein>
    <recommendedName>
        <fullName evidence="12">Tryptophan synthase beta chain</fullName>
        <ecNumber evidence="12">4.2.1.20</ecNumber>
    </recommendedName>
</protein>
<evidence type="ECO:0000313" key="14">
    <source>
        <dbReference type="EMBL" id="AKQ01945.1"/>
    </source>
</evidence>
<dbReference type="PIRSF" id="PIRSF500824">
    <property type="entry name" value="TrpB_prok"/>
    <property type="match status" value="1"/>
</dbReference>
<comment type="pathway">
    <text evidence="3 12">Amino-acid biosynthesis; L-tryptophan biosynthesis; L-tryptophan from chorismate: step 5/5.</text>
</comment>
<evidence type="ECO:0000256" key="1">
    <source>
        <dbReference type="ARBA" id="ARBA00001933"/>
    </source>
</evidence>
<comment type="cofactor">
    <cofactor evidence="1 12">
        <name>pyridoxal 5'-phosphate</name>
        <dbReference type="ChEBI" id="CHEBI:597326"/>
    </cofactor>
</comment>
<dbReference type="InterPro" id="IPR036052">
    <property type="entry name" value="TrpB-like_PALP_sf"/>
</dbReference>
<dbReference type="GO" id="GO:0052684">
    <property type="term" value="F:L-serine hydro-lyase (adding indole, L-tryptophan-forming) activity"/>
    <property type="evidence" value="ECO:0007669"/>
    <property type="project" value="TreeGrafter"/>
</dbReference>
<evidence type="ECO:0000256" key="6">
    <source>
        <dbReference type="ARBA" id="ARBA00022605"/>
    </source>
</evidence>
<dbReference type="AlphaFoldDB" id="A0A0H4T5D9"/>
<proteinExistence type="inferred from homology"/>
<accession>A0A0H4T5D9</accession>
<dbReference type="GO" id="GO:0004834">
    <property type="term" value="F:tryptophan synthase activity"/>
    <property type="evidence" value="ECO:0007669"/>
    <property type="project" value="UniProtKB-UniRule"/>
</dbReference>
<gene>
    <name evidence="12" type="primary">trpB</name>
</gene>
<dbReference type="Gene3D" id="3.40.50.1100">
    <property type="match status" value="2"/>
</dbReference>
<dbReference type="Pfam" id="PF00291">
    <property type="entry name" value="PALP"/>
    <property type="match status" value="1"/>
</dbReference>
<dbReference type="EMBL" id="KT006986">
    <property type="protein sequence ID" value="AKQ01945.1"/>
    <property type="molecule type" value="Genomic_DNA"/>
</dbReference>
<feature type="modified residue" description="N6-(pyridoxal phosphate)lysine" evidence="12">
    <location>
        <position position="123"/>
    </location>
</feature>
<dbReference type="GO" id="GO:0030170">
    <property type="term" value="F:pyridoxal phosphate binding"/>
    <property type="evidence" value="ECO:0007669"/>
    <property type="project" value="InterPro"/>
</dbReference>
<evidence type="ECO:0000256" key="2">
    <source>
        <dbReference type="ARBA" id="ARBA00002786"/>
    </source>
</evidence>
<evidence type="ECO:0000256" key="7">
    <source>
        <dbReference type="ARBA" id="ARBA00022822"/>
    </source>
</evidence>
<evidence type="ECO:0000256" key="10">
    <source>
        <dbReference type="ARBA" id="ARBA00023239"/>
    </source>
</evidence>
<evidence type="ECO:0000256" key="5">
    <source>
        <dbReference type="ARBA" id="ARBA00011270"/>
    </source>
</evidence>
<dbReference type="InterPro" id="IPR006316">
    <property type="entry name" value="Trp_synth_b-like"/>
</dbReference>
<dbReference type="PANTHER" id="PTHR48077:SF6">
    <property type="entry name" value="TRYPTOPHAN SYNTHASE"/>
    <property type="match status" value="1"/>
</dbReference>
<comment type="similarity">
    <text evidence="4 12">Belongs to the TrpB family.</text>
</comment>
<keyword evidence="8 12" id="KW-0663">Pyridoxal phosphate</keyword>
<name>A0A0H4T5D9_9EURY</name>
<evidence type="ECO:0000256" key="11">
    <source>
        <dbReference type="ARBA" id="ARBA00049047"/>
    </source>
</evidence>
<evidence type="ECO:0000256" key="9">
    <source>
        <dbReference type="ARBA" id="ARBA00023141"/>
    </source>
</evidence>
<evidence type="ECO:0000259" key="13">
    <source>
        <dbReference type="Pfam" id="PF00291"/>
    </source>
</evidence>
<reference evidence="14" key="1">
    <citation type="journal article" date="2015" name="ISME J.">
        <title>Aquifer environment selects for microbial species cohorts in sediment and groundwater.</title>
        <authorList>
            <person name="Hug L.A."/>
            <person name="Thomas B.C."/>
            <person name="Brown C.T."/>
            <person name="Frischkorn K.R."/>
            <person name="Williams K.H."/>
            <person name="Tringe S.G."/>
            <person name="Banfield J.F."/>
        </authorList>
    </citation>
    <scope>NUCLEOTIDE SEQUENCE</scope>
</reference>
<dbReference type="NCBIfam" id="TIGR01415">
    <property type="entry name" value="trpB_rel"/>
    <property type="match status" value="1"/>
</dbReference>
<keyword evidence="10 12" id="KW-0456">Lyase</keyword>
<evidence type="ECO:0000256" key="8">
    <source>
        <dbReference type="ARBA" id="ARBA00022898"/>
    </source>
</evidence>
<evidence type="ECO:0000256" key="4">
    <source>
        <dbReference type="ARBA" id="ARBA00009982"/>
    </source>
</evidence>
<dbReference type="NCBIfam" id="NF009057">
    <property type="entry name" value="PRK12391.1"/>
    <property type="match status" value="1"/>
</dbReference>
<organism evidence="14">
    <name type="scientific">uncultured euryarchaeote Rifle_16ft_4_minimus_309</name>
    <dbReference type="NCBI Taxonomy" id="1665192"/>
    <lineage>
        <taxon>Archaea</taxon>
        <taxon>Methanobacteriati</taxon>
        <taxon>Methanobacteriota</taxon>
        <taxon>environmental samples</taxon>
    </lineage>
</organism>
<keyword evidence="7 12" id="KW-0822">Tryptophan biosynthesis</keyword>
<evidence type="ECO:0000256" key="12">
    <source>
        <dbReference type="HAMAP-Rule" id="MF_00133"/>
    </source>
</evidence>
<dbReference type="HAMAP" id="MF_00133">
    <property type="entry name" value="Trp_synth_beta"/>
    <property type="match status" value="1"/>
</dbReference>